<proteinExistence type="inferred from homology"/>
<keyword evidence="8 12" id="KW-0066">ATP synthesis</keyword>
<evidence type="ECO:0000256" key="6">
    <source>
        <dbReference type="ARBA" id="ARBA00023065"/>
    </source>
</evidence>
<evidence type="ECO:0000256" key="5">
    <source>
        <dbReference type="ARBA" id="ARBA00022989"/>
    </source>
</evidence>
<evidence type="ECO:0000256" key="1">
    <source>
        <dbReference type="ARBA" id="ARBA00022448"/>
    </source>
</evidence>
<dbReference type="GO" id="GO:0046933">
    <property type="term" value="F:proton-transporting ATP synthase activity, rotational mechanism"/>
    <property type="evidence" value="ECO:0007669"/>
    <property type="project" value="UniProtKB-UniRule"/>
</dbReference>
<comment type="subunit">
    <text evidence="12">F-type ATPases have 2 components, F(1) - the catalytic core - and F(0) - the membrane proton channel. F(1) has five subunits: alpha(3), beta(3), gamma(1), delta(1), epsilon(1). F(0) has three main subunits: a(1), b(2) and c(10-14). The alpha and beta chains form an alternating ring which encloses part of the gamma chain. F(1) is attached to F(0) by a central stalk formed by the gamma and epsilon chains, while a peripheral stalk is formed by the delta and b chains.</text>
</comment>
<keyword evidence="3 12" id="KW-0812">Transmembrane</keyword>
<evidence type="ECO:0000313" key="15">
    <source>
        <dbReference type="EMBL" id="RDE06941.1"/>
    </source>
</evidence>
<evidence type="ECO:0000256" key="3">
    <source>
        <dbReference type="ARBA" id="ARBA00022692"/>
    </source>
</evidence>
<keyword evidence="6 12" id="KW-0406">Ion transport</keyword>
<sequence>MIARTGTAELHHEPTALGISAPGWVALAMLIVVGIALWQKVPALIARMLDGQIDAIRRQLDEASTLRREAEAALAEAQARNTASRGDAAAIVEHAEAEARALLAKAEADAADLIARRQQMAEDKIAAAERQAVAEVRARAADAAARASAAIIAERHDAAADQALVDRTIAGIARAH</sequence>
<dbReference type="RefSeq" id="WP_114686521.1">
    <property type="nucleotide sequence ID" value="NZ_QQNB01000001.1"/>
</dbReference>
<protein>
    <recommendedName>
        <fullName evidence="12">ATP synthase subunit b</fullName>
    </recommendedName>
    <alternativeName>
        <fullName evidence="12">ATP synthase F(0) sector subunit b</fullName>
    </alternativeName>
    <alternativeName>
        <fullName evidence="12">ATPase subunit I</fullName>
    </alternativeName>
    <alternativeName>
        <fullName evidence="12">F-type ATPase subunit b</fullName>
        <shortName evidence="12">F-ATPase subunit b</shortName>
    </alternativeName>
</protein>
<accession>A0A369W4F3</accession>
<dbReference type="AlphaFoldDB" id="A0A369W4F3"/>
<comment type="function">
    <text evidence="9 12">F(1)F(0) ATP synthase produces ATP from ADP in the presence of a proton or sodium gradient. F-type ATPases consist of two structural domains, F(1) containing the extramembraneous catalytic core and F(0) containing the membrane proton channel, linked together by a central stalk and a peripheral stalk. During catalysis, ATP synthesis in the catalytic domain of F(1) is coupled via a rotary mechanism of the central stalk subunits to proton translocation.</text>
</comment>
<reference evidence="15 16" key="1">
    <citation type="submission" date="2018-07" db="EMBL/GenBank/DDBJ databases">
        <title>a novel species of Sphingomonas isolated from the rhizosphere soil of Araceae plant.</title>
        <authorList>
            <person name="Zhiyong W."/>
            <person name="Qinglan Z."/>
            <person name="Zhiwei F."/>
            <person name="Ding X."/>
            <person name="Gejiao W."/>
            <person name="Shixue Z."/>
        </authorList>
    </citation>
    <scope>NUCLEOTIDE SEQUENCE [LARGE SCALE GENOMIC DNA]</scope>
    <source>
        <strain evidence="15 16">WZY 27</strain>
    </source>
</reference>
<evidence type="ECO:0000256" key="2">
    <source>
        <dbReference type="ARBA" id="ARBA00022547"/>
    </source>
</evidence>
<evidence type="ECO:0000256" key="9">
    <source>
        <dbReference type="ARBA" id="ARBA00025198"/>
    </source>
</evidence>
<dbReference type="Pfam" id="PF00430">
    <property type="entry name" value="ATP-synt_B"/>
    <property type="match status" value="1"/>
</dbReference>
<keyword evidence="5 12" id="KW-1133">Transmembrane helix</keyword>
<evidence type="ECO:0000256" key="13">
    <source>
        <dbReference type="RuleBase" id="RU003848"/>
    </source>
</evidence>
<evidence type="ECO:0000256" key="12">
    <source>
        <dbReference type="HAMAP-Rule" id="MF_01398"/>
    </source>
</evidence>
<keyword evidence="14" id="KW-0175">Coiled coil</keyword>
<keyword evidence="16" id="KW-1185">Reference proteome</keyword>
<gene>
    <name evidence="12" type="primary">atpF</name>
    <name evidence="15" type="ORF">DVW87_04530</name>
</gene>
<feature type="coiled-coil region" evidence="14">
    <location>
        <begin position="53"/>
        <end position="131"/>
    </location>
</feature>
<dbReference type="GO" id="GO:0045259">
    <property type="term" value="C:proton-transporting ATP synthase complex"/>
    <property type="evidence" value="ECO:0007669"/>
    <property type="project" value="UniProtKB-KW"/>
</dbReference>
<dbReference type="EMBL" id="QQNB01000001">
    <property type="protein sequence ID" value="RDE06941.1"/>
    <property type="molecule type" value="Genomic_DNA"/>
</dbReference>
<comment type="similarity">
    <text evidence="12 13">Belongs to the ATPase B chain family.</text>
</comment>
<comment type="subcellular location">
    <subcellularLocation>
        <location evidence="12">Cell membrane</location>
        <topology evidence="12">Single-pass membrane protein</topology>
    </subcellularLocation>
    <subcellularLocation>
        <location evidence="11">Endomembrane system</location>
        <topology evidence="11">Single-pass membrane protein</topology>
    </subcellularLocation>
</comment>
<keyword evidence="2 12" id="KW-0138">CF(0)</keyword>
<evidence type="ECO:0000256" key="8">
    <source>
        <dbReference type="ARBA" id="ARBA00023310"/>
    </source>
</evidence>
<comment type="function">
    <text evidence="10">Component of the F(0) channel, it forms part of the peripheral stalk, linking F(1) to F(0). The b'-subunit is a diverged and duplicated form of b found in plants and photosynthetic bacteria.</text>
</comment>
<name>A0A369W4F3_9SPHN</name>
<evidence type="ECO:0000256" key="10">
    <source>
        <dbReference type="ARBA" id="ARBA00025614"/>
    </source>
</evidence>
<evidence type="ECO:0000256" key="7">
    <source>
        <dbReference type="ARBA" id="ARBA00023136"/>
    </source>
</evidence>
<feature type="transmembrane region" description="Helical" evidence="12">
    <location>
        <begin position="16"/>
        <end position="38"/>
    </location>
</feature>
<evidence type="ECO:0000256" key="11">
    <source>
        <dbReference type="ARBA" id="ARBA00037847"/>
    </source>
</evidence>
<dbReference type="HAMAP" id="MF_01398">
    <property type="entry name" value="ATP_synth_b_bprime"/>
    <property type="match status" value="1"/>
</dbReference>
<dbReference type="GO" id="GO:0005886">
    <property type="term" value="C:plasma membrane"/>
    <property type="evidence" value="ECO:0007669"/>
    <property type="project" value="UniProtKB-SubCell"/>
</dbReference>
<dbReference type="OrthoDB" id="7391503at2"/>
<organism evidence="15 16">
    <name type="scientific">Sphingomonas aracearum</name>
    <dbReference type="NCBI Taxonomy" id="2283317"/>
    <lineage>
        <taxon>Bacteria</taxon>
        <taxon>Pseudomonadati</taxon>
        <taxon>Pseudomonadota</taxon>
        <taxon>Alphaproteobacteria</taxon>
        <taxon>Sphingomonadales</taxon>
        <taxon>Sphingomonadaceae</taxon>
        <taxon>Sphingomonas</taxon>
    </lineage>
</organism>
<keyword evidence="7 12" id="KW-0472">Membrane</keyword>
<dbReference type="InterPro" id="IPR002146">
    <property type="entry name" value="ATP_synth_b/b'su_bac/chlpt"/>
</dbReference>
<evidence type="ECO:0000256" key="4">
    <source>
        <dbReference type="ARBA" id="ARBA00022781"/>
    </source>
</evidence>
<evidence type="ECO:0000313" key="16">
    <source>
        <dbReference type="Proteomes" id="UP000253918"/>
    </source>
</evidence>
<dbReference type="GO" id="GO:0012505">
    <property type="term" value="C:endomembrane system"/>
    <property type="evidence" value="ECO:0007669"/>
    <property type="project" value="UniProtKB-SubCell"/>
</dbReference>
<comment type="caution">
    <text evidence="15">The sequence shown here is derived from an EMBL/GenBank/DDBJ whole genome shotgun (WGS) entry which is preliminary data.</text>
</comment>
<keyword evidence="4 12" id="KW-0375">Hydrogen ion transport</keyword>
<keyword evidence="12" id="KW-1003">Cell membrane</keyword>
<keyword evidence="1 12" id="KW-0813">Transport</keyword>
<dbReference type="Proteomes" id="UP000253918">
    <property type="component" value="Unassembled WGS sequence"/>
</dbReference>
<evidence type="ECO:0000256" key="14">
    <source>
        <dbReference type="SAM" id="Coils"/>
    </source>
</evidence>